<name>A0A382AEJ2_9ZZZZ</name>
<gene>
    <name evidence="2" type="ORF">METZ01_LOCUS152839</name>
</gene>
<feature type="non-terminal residue" evidence="2">
    <location>
        <position position="1"/>
    </location>
</feature>
<dbReference type="InterPro" id="IPR036691">
    <property type="entry name" value="Endo/exonu/phosph_ase_sf"/>
</dbReference>
<dbReference type="Gene3D" id="3.60.10.10">
    <property type="entry name" value="Endonuclease/exonuclease/phosphatase"/>
    <property type="match status" value="1"/>
</dbReference>
<dbReference type="InterPro" id="IPR005135">
    <property type="entry name" value="Endo/exonuclease/phosphatase"/>
</dbReference>
<dbReference type="EMBL" id="UINC01025076">
    <property type="protein sequence ID" value="SVA99985.1"/>
    <property type="molecule type" value="Genomic_DNA"/>
</dbReference>
<sequence length="229" mass="25014">VTYNIQFGQGRDGRVDLDRIITAVDGADVIALQEVDRFWARSGDTDQVASIRAAFVGYDAVYGPGVDQSVPGGMDANGQPQRRQFGNLLLSREPIQYCRHHLLPKMASIGPLSIQRSALECAIQCGDETIRFFSVHLTHLCSETRLPQVRELLRIHRQAAYEGLPVCGELKANPLRDGGNYWAEGVTPGEVSAHAVLLGDFNCTPDTPEYDLLVGPDSPYGGRVTHPDG</sequence>
<protein>
    <recommendedName>
        <fullName evidence="1">Endonuclease/exonuclease/phosphatase domain-containing protein</fullName>
    </recommendedName>
</protein>
<dbReference type="Pfam" id="PF03372">
    <property type="entry name" value="Exo_endo_phos"/>
    <property type="match status" value="1"/>
</dbReference>
<accession>A0A382AEJ2</accession>
<dbReference type="PANTHER" id="PTHR14859">
    <property type="entry name" value="CALCOFLUOR WHITE HYPERSENSITIVE PROTEIN PRECURSOR"/>
    <property type="match status" value="1"/>
</dbReference>
<dbReference type="InterPro" id="IPR051916">
    <property type="entry name" value="GPI-anchor_lipid_remodeler"/>
</dbReference>
<dbReference type="PANTHER" id="PTHR14859:SF15">
    <property type="entry name" value="ENDONUCLEASE_EXONUCLEASE_PHOSPHATASE DOMAIN-CONTAINING PROTEIN"/>
    <property type="match status" value="1"/>
</dbReference>
<dbReference type="GO" id="GO:0006506">
    <property type="term" value="P:GPI anchor biosynthetic process"/>
    <property type="evidence" value="ECO:0007669"/>
    <property type="project" value="TreeGrafter"/>
</dbReference>
<dbReference type="GO" id="GO:0003824">
    <property type="term" value="F:catalytic activity"/>
    <property type="evidence" value="ECO:0007669"/>
    <property type="project" value="InterPro"/>
</dbReference>
<feature type="domain" description="Endonuclease/exonuclease/phosphatase" evidence="1">
    <location>
        <begin position="1"/>
        <end position="214"/>
    </location>
</feature>
<organism evidence="2">
    <name type="scientific">marine metagenome</name>
    <dbReference type="NCBI Taxonomy" id="408172"/>
    <lineage>
        <taxon>unclassified sequences</taxon>
        <taxon>metagenomes</taxon>
        <taxon>ecological metagenomes</taxon>
    </lineage>
</organism>
<feature type="non-terminal residue" evidence="2">
    <location>
        <position position="229"/>
    </location>
</feature>
<dbReference type="SUPFAM" id="SSF56219">
    <property type="entry name" value="DNase I-like"/>
    <property type="match status" value="1"/>
</dbReference>
<dbReference type="GO" id="GO:0016020">
    <property type="term" value="C:membrane"/>
    <property type="evidence" value="ECO:0007669"/>
    <property type="project" value="GOC"/>
</dbReference>
<dbReference type="AlphaFoldDB" id="A0A382AEJ2"/>
<reference evidence="2" key="1">
    <citation type="submission" date="2018-05" db="EMBL/GenBank/DDBJ databases">
        <authorList>
            <person name="Lanie J.A."/>
            <person name="Ng W.-L."/>
            <person name="Kazmierczak K.M."/>
            <person name="Andrzejewski T.M."/>
            <person name="Davidsen T.M."/>
            <person name="Wayne K.J."/>
            <person name="Tettelin H."/>
            <person name="Glass J.I."/>
            <person name="Rusch D."/>
            <person name="Podicherti R."/>
            <person name="Tsui H.-C.T."/>
            <person name="Winkler M.E."/>
        </authorList>
    </citation>
    <scope>NUCLEOTIDE SEQUENCE</scope>
</reference>
<proteinExistence type="predicted"/>
<evidence type="ECO:0000313" key="2">
    <source>
        <dbReference type="EMBL" id="SVA99985.1"/>
    </source>
</evidence>
<evidence type="ECO:0000259" key="1">
    <source>
        <dbReference type="Pfam" id="PF03372"/>
    </source>
</evidence>